<evidence type="ECO:0000256" key="3">
    <source>
        <dbReference type="PROSITE-ProRule" id="PRU00023"/>
    </source>
</evidence>
<keyword evidence="5" id="KW-1185">Reference proteome</keyword>
<gene>
    <name evidence="4" type="ORF">PG991_007568</name>
</gene>
<dbReference type="Gene3D" id="1.25.40.20">
    <property type="entry name" value="Ankyrin repeat-containing domain"/>
    <property type="match status" value="3"/>
</dbReference>
<organism evidence="4 5">
    <name type="scientific">Apiospora marii</name>
    <dbReference type="NCBI Taxonomy" id="335849"/>
    <lineage>
        <taxon>Eukaryota</taxon>
        <taxon>Fungi</taxon>
        <taxon>Dikarya</taxon>
        <taxon>Ascomycota</taxon>
        <taxon>Pezizomycotina</taxon>
        <taxon>Sordariomycetes</taxon>
        <taxon>Xylariomycetidae</taxon>
        <taxon>Amphisphaeriales</taxon>
        <taxon>Apiosporaceae</taxon>
        <taxon>Apiospora</taxon>
    </lineage>
</organism>
<dbReference type="PANTHER" id="PTHR24123:SF33">
    <property type="entry name" value="PROTEIN HOS4"/>
    <property type="match status" value="1"/>
</dbReference>
<sequence length="1051" mass="120108">MVGLLELPMELFLDITNYIDTGRDWKNLAAVDRNFNRLAIKRFWDGLDTDKKHRVLMWSCAAGSTRALRRLLESGLTANLELQVVYLHELKDEAPAFYIDTPSQRRPGLGAGDYAFIPHMADIHQVDAYSAWVSFWMPLHVAVRHGQAQIIEILLQHGAWIDAPSVNYCLCKRSSSSWGNSAAGEYTALHLAICTGQEEIAQLLISKGASIYVDGLMHRDKYSYGSDLGRVTALHFCAKHGLLSTARAIVEDEAHKRVLHDRDEYGWSAIMYAYRYFKDDVFDYLLAEGAGTQIESTVPCWTDTDFVSAASELLHQACLDGRWETMVKLVNHGSDPSKPDVEGTPPLQLCLFTTRGRHYHKRFRSQPVEYQKDSDDVVDWLRRFRFRSFEDWEDPDDAVEVPEMIDAIKACGMHLKARKDTLINVMKYALVEPIPALASLILDAGIDSLEVIETGRCEAAYAPQLPTSRLGSEAFDWDFFYLNTGMYATHSTLLDYACYESHASPELPELLKLLFSRGCMDSGDTSSYIRALENLCCNPRFEHRWDVQSDCQENASCLERGCAQILCGQLGIALQRNPTTMRLPFELFFICFREGDYIILEELAKVVTFSDTSFSVEELQYLFDTLTERGYWGVNDPLFNRRLRCSKFLFRLGGSDALLQRSESFEALFYFVRLEYAEEAIVHYLDIGGQYRMVLHHGRTDLYEACTYGCLQLVQRLLDLGADPNRLLVAPKNPDAMKLPTVGAFWGRPDVDGALLRLLLDRGGNPFRPDEENYGIGYPFEVCLESESMFEFFCELCRLTINENTNKEDLADILALACSRGKYLHVQELRSCGGNRVDAIIGENGVRFLQELLVNLSPSGGKRFWHTTTFRQVDHAISSIGLIHRIGGSGILTSSWREAKKEENTNQRRYGLQEWRDYDQVGKQENASWKLGKDIDDYSSLEFLKKLLTRPKNPVPLPKKNHLTYYEHVCESDYLQSTRIYWCLNQRIKIGSGSDTDSVTILDERIKRPSEMEGESLSGAFTLPEEQEGYLDEIFVCHCEWQFYRRPNWWF</sequence>
<keyword evidence="2 3" id="KW-0040">ANK repeat</keyword>
<dbReference type="InterPro" id="IPR002110">
    <property type="entry name" value="Ankyrin_rpt"/>
</dbReference>
<name>A0ABR1RVW2_9PEZI</name>
<dbReference type="SMART" id="SM00248">
    <property type="entry name" value="ANK"/>
    <property type="match status" value="9"/>
</dbReference>
<comment type="caution">
    <text evidence="4">The sequence shown here is derived from an EMBL/GenBank/DDBJ whole genome shotgun (WGS) entry which is preliminary data.</text>
</comment>
<dbReference type="Proteomes" id="UP001396898">
    <property type="component" value="Unassembled WGS sequence"/>
</dbReference>
<dbReference type="PROSITE" id="PS50297">
    <property type="entry name" value="ANK_REP_REGION"/>
    <property type="match status" value="3"/>
</dbReference>
<feature type="repeat" description="ANK" evidence="3">
    <location>
        <begin position="184"/>
        <end position="216"/>
    </location>
</feature>
<evidence type="ECO:0000256" key="2">
    <source>
        <dbReference type="ARBA" id="ARBA00023043"/>
    </source>
</evidence>
<dbReference type="InterPro" id="IPR051165">
    <property type="entry name" value="Multifunctional_ANK_Repeat"/>
</dbReference>
<feature type="repeat" description="ANK" evidence="3">
    <location>
        <begin position="697"/>
        <end position="725"/>
    </location>
</feature>
<reference evidence="4 5" key="1">
    <citation type="submission" date="2023-01" db="EMBL/GenBank/DDBJ databases">
        <title>Analysis of 21 Apiospora genomes using comparative genomics revels a genus with tremendous synthesis potential of carbohydrate active enzymes and secondary metabolites.</title>
        <authorList>
            <person name="Sorensen T."/>
        </authorList>
    </citation>
    <scope>NUCLEOTIDE SEQUENCE [LARGE SCALE GENOMIC DNA]</scope>
    <source>
        <strain evidence="4 5">CBS 20057</strain>
    </source>
</reference>
<dbReference type="Pfam" id="PF12796">
    <property type="entry name" value="Ank_2"/>
    <property type="match status" value="1"/>
</dbReference>
<evidence type="ECO:0000313" key="5">
    <source>
        <dbReference type="Proteomes" id="UP001396898"/>
    </source>
</evidence>
<keyword evidence="1" id="KW-0677">Repeat</keyword>
<proteinExistence type="predicted"/>
<evidence type="ECO:0000313" key="4">
    <source>
        <dbReference type="EMBL" id="KAK8018378.1"/>
    </source>
</evidence>
<protein>
    <submittedName>
        <fullName evidence="4">Ankyrin repeat-containing domain protein</fullName>
    </submittedName>
</protein>
<feature type="repeat" description="ANK" evidence="3">
    <location>
        <begin position="138"/>
        <end position="166"/>
    </location>
</feature>
<dbReference type="PANTHER" id="PTHR24123">
    <property type="entry name" value="ANKYRIN REPEAT-CONTAINING"/>
    <property type="match status" value="1"/>
</dbReference>
<accession>A0ABR1RVW2</accession>
<evidence type="ECO:0000256" key="1">
    <source>
        <dbReference type="ARBA" id="ARBA00022737"/>
    </source>
</evidence>
<dbReference type="PROSITE" id="PS50088">
    <property type="entry name" value="ANK_REPEAT"/>
    <property type="match status" value="3"/>
</dbReference>
<dbReference type="EMBL" id="JAQQWI010000010">
    <property type="protein sequence ID" value="KAK8018378.1"/>
    <property type="molecule type" value="Genomic_DNA"/>
</dbReference>
<dbReference type="InterPro" id="IPR036770">
    <property type="entry name" value="Ankyrin_rpt-contain_sf"/>
</dbReference>
<dbReference type="SUPFAM" id="SSF48403">
    <property type="entry name" value="Ankyrin repeat"/>
    <property type="match status" value="2"/>
</dbReference>